<keyword evidence="7" id="KW-0378">Hydrolase</keyword>
<dbReference type="InterPro" id="IPR018200">
    <property type="entry name" value="USP_CS"/>
</dbReference>
<evidence type="ECO:0000259" key="11">
    <source>
        <dbReference type="PROSITE" id="PS50235"/>
    </source>
</evidence>
<sequence>MGKKRSKDRSSREDDDIDLSGPSCRHIKKGTDQAVVKKLSGNADWTNCQDCNNDDKDDNSPSQETETEESEPVWLCLKCGHRGCGRHSENKHAIKHYETPRSDPHCLVVCLDNWAVWCYICDNEVQFSQTGHLAQLLTNLKKLTSTESKKPQKTEIGHSETRRERRKGEKGNQEQPKKKENKKESQTKPKQPSVPEEDERKCVPVKGLSNLGNTCFFNAVVQNLSQTHILRDTLNKVIEEKITLNIQPDASSNLEPVTVHLERSGPLTLTMCQLLNEIQECKKNVVTPRDLFTQVCKKAARFKGFQQQDSQELLRYLLDGMRAEEIRRANSGLMESLKEAKKEVSVVKEMFLDLSLPVSDEVKLLDLFFCQIAETVL</sequence>
<accession>A0AAW0N1B0</accession>
<evidence type="ECO:0000256" key="6">
    <source>
        <dbReference type="ARBA" id="ARBA00022786"/>
    </source>
</evidence>
<evidence type="ECO:0000256" key="9">
    <source>
        <dbReference type="PROSITE-ProRule" id="PRU00502"/>
    </source>
</evidence>
<dbReference type="PROSITE" id="PS00972">
    <property type="entry name" value="USP_1"/>
    <property type="match status" value="1"/>
</dbReference>
<keyword evidence="14" id="KW-1185">Reference proteome</keyword>
<dbReference type="EC" id="3.4.19.12" evidence="2"/>
<dbReference type="SUPFAM" id="SSF57850">
    <property type="entry name" value="RING/U-box"/>
    <property type="match status" value="1"/>
</dbReference>
<feature type="region of interest" description="Disordered" evidence="10">
    <location>
        <begin position="43"/>
        <end position="69"/>
    </location>
</feature>
<dbReference type="FunFam" id="3.30.40.10:FF:000147">
    <property type="entry name" value="Ubiquitin carboxyl-terminal hydrolase 16"/>
    <property type="match status" value="1"/>
</dbReference>
<keyword evidence="6" id="KW-0833">Ubl conjugation pathway</keyword>
<dbReference type="InterPro" id="IPR001394">
    <property type="entry name" value="Peptidase_C19_UCH"/>
</dbReference>
<proteinExistence type="predicted"/>
<keyword evidence="3" id="KW-0645">Protease</keyword>
<evidence type="ECO:0000256" key="10">
    <source>
        <dbReference type="SAM" id="MobiDB-lite"/>
    </source>
</evidence>
<evidence type="ECO:0000256" key="7">
    <source>
        <dbReference type="ARBA" id="ARBA00022801"/>
    </source>
</evidence>
<dbReference type="InterPro" id="IPR001607">
    <property type="entry name" value="Znf_UBP"/>
</dbReference>
<gene>
    <name evidence="13" type="ORF">WMY93_029128</name>
</gene>
<protein>
    <recommendedName>
        <fullName evidence="2">ubiquitinyl hydrolase 1</fullName>
        <ecNumber evidence="2">3.4.19.12</ecNumber>
    </recommendedName>
</protein>
<name>A0AAW0N1B0_9GOBI</name>
<feature type="domain" description="USP" evidence="11">
    <location>
        <begin position="206"/>
        <end position="377"/>
    </location>
</feature>
<dbReference type="AlphaFoldDB" id="A0AAW0N1B0"/>
<dbReference type="InterPro" id="IPR050185">
    <property type="entry name" value="Ub_carboxyl-term_hydrolase"/>
</dbReference>
<reference evidence="14" key="1">
    <citation type="submission" date="2024-04" db="EMBL/GenBank/DDBJ databases">
        <title>Salinicola lusitanus LLJ914,a marine bacterium isolated from the Okinawa Trough.</title>
        <authorList>
            <person name="Li J."/>
        </authorList>
    </citation>
    <scope>NUCLEOTIDE SEQUENCE [LARGE SCALE GENOMIC DNA]</scope>
</reference>
<evidence type="ECO:0000313" key="13">
    <source>
        <dbReference type="EMBL" id="KAK7882954.1"/>
    </source>
</evidence>
<feature type="domain" description="UBP-type" evidence="12">
    <location>
        <begin position="22"/>
        <end position="144"/>
    </location>
</feature>
<dbReference type="Pfam" id="PF00443">
    <property type="entry name" value="UCH"/>
    <property type="match status" value="1"/>
</dbReference>
<organism evidence="13 14">
    <name type="scientific">Mugilogobius chulae</name>
    <name type="common">yellowstripe goby</name>
    <dbReference type="NCBI Taxonomy" id="88201"/>
    <lineage>
        <taxon>Eukaryota</taxon>
        <taxon>Metazoa</taxon>
        <taxon>Chordata</taxon>
        <taxon>Craniata</taxon>
        <taxon>Vertebrata</taxon>
        <taxon>Euteleostomi</taxon>
        <taxon>Actinopterygii</taxon>
        <taxon>Neopterygii</taxon>
        <taxon>Teleostei</taxon>
        <taxon>Neoteleostei</taxon>
        <taxon>Acanthomorphata</taxon>
        <taxon>Gobiaria</taxon>
        <taxon>Gobiiformes</taxon>
        <taxon>Gobioidei</taxon>
        <taxon>Gobiidae</taxon>
        <taxon>Gobionellinae</taxon>
        <taxon>Mugilogobius</taxon>
    </lineage>
</organism>
<keyword evidence="4" id="KW-0479">Metal-binding</keyword>
<dbReference type="SUPFAM" id="SSF54001">
    <property type="entry name" value="Cysteine proteinases"/>
    <property type="match status" value="1"/>
</dbReference>
<dbReference type="PANTHER" id="PTHR21646">
    <property type="entry name" value="UBIQUITIN CARBOXYL-TERMINAL HYDROLASE"/>
    <property type="match status" value="1"/>
</dbReference>
<evidence type="ECO:0000256" key="2">
    <source>
        <dbReference type="ARBA" id="ARBA00012759"/>
    </source>
</evidence>
<dbReference type="GO" id="GO:0006508">
    <property type="term" value="P:proteolysis"/>
    <property type="evidence" value="ECO:0007669"/>
    <property type="project" value="UniProtKB-KW"/>
</dbReference>
<dbReference type="Pfam" id="PF02148">
    <property type="entry name" value="zf-UBP"/>
    <property type="match status" value="1"/>
</dbReference>
<dbReference type="Proteomes" id="UP001460270">
    <property type="component" value="Unassembled WGS sequence"/>
</dbReference>
<comment type="catalytic activity">
    <reaction evidence="1">
        <text>Thiol-dependent hydrolysis of ester, thioester, amide, peptide and isopeptide bonds formed by the C-terminal Gly of ubiquitin (a 76-residue protein attached to proteins as an intracellular targeting signal).</text>
        <dbReference type="EC" id="3.4.19.12"/>
    </reaction>
</comment>
<keyword evidence="8" id="KW-0862">Zinc</keyword>
<dbReference type="GO" id="GO:0008270">
    <property type="term" value="F:zinc ion binding"/>
    <property type="evidence" value="ECO:0007669"/>
    <property type="project" value="UniProtKB-KW"/>
</dbReference>
<dbReference type="InterPro" id="IPR028889">
    <property type="entry name" value="USP"/>
</dbReference>
<dbReference type="Gene3D" id="3.90.70.10">
    <property type="entry name" value="Cysteine proteinases"/>
    <property type="match status" value="1"/>
</dbReference>
<dbReference type="Gene3D" id="3.30.40.10">
    <property type="entry name" value="Zinc/RING finger domain, C3HC4 (zinc finger)"/>
    <property type="match status" value="1"/>
</dbReference>
<evidence type="ECO:0000256" key="8">
    <source>
        <dbReference type="ARBA" id="ARBA00022833"/>
    </source>
</evidence>
<evidence type="ECO:0000256" key="4">
    <source>
        <dbReference type="ARBA" id="ARBA00022723"/>
    </source>
</evidence>
<feature type="compositionally biased region" description="Basic and acidic residues" evidence="10">
    <location>
        <begin position="147"/>
        <end position="187"/>
    </location>
</feature>
<keyword evidence="5 9" id="KW-0863">Zinc-finger</keyword>
<evidence type="ECO:0000256" key="1">
    <source>
        <dbReference type="ARBA" id="ARBA00000707"/>
    </source>
</evidence>
<dbReference type="GO" id="GO:0004843">
    <property type="term" value="F:cysteine-type deubiquitinase activity"/>
    <property type="evidence" value="ECO:0007669"/>
    <property type="project" value="UniProtKB-EC"/>
</dbReference>
<feature type="region of interest" description="Disordered" evidence="10">
    <location>
        <begin position="145"/>
        <end position="201"/>
    </location>
</feature>
<comment type="caution">
    <text evidence="13">The sequence shown here is derived from an EMBL/GenBank/DDBJ whole genome shotgun (WGS) entry which is preliminary data.</text>
</comment>
<evidence type="ECO:0000256" key="5">
    <source>
        <dbReference type="ARBA" id="ARBA00022771"/>
    </source>
</evidence>
<dbReference type="EMBL" id="JBBPFD010000021">
    <property type="protein sequence ID" value="KAK7882954.1"/>
    <property type="molecule type" value="Genomic_DNA"/>
</dbReference>
<feature type="region of interest" description="Disordered" evidence="10">
    <location>
        <begin position="1"/>
        <end position="28"/>
    </location>
</feature>
<evidence type="ECO:0000259" key="12">
    <source>
        <dbReference type="PROSITE" id="PS50271"/>
    </source>
</evidence>
<dbReference type="PROSITE" id="PS50235">
    <property type="entry name" value="USP_3"/>
    <property type="match status" value="1"/>
</dbReference>
<dbReference type="SMART" id="SM00290">
    <property type="entry name" value="ZnF_UBP"/>
    <property type="match status" value="1"/>
</dbReference>
<evidence type="ECO:0000256" key="3">
    <source>
        <dbReference type="ARBA" id="ARBA00022670"/>
    </source>
</evidence>
<dbReference type="GO" id="GO:0016579">
    <property type="term" value="P:protein deubiquitination"/>
    <property type="evidence" value="ECO:0007669"/>
    <property type="project" value="InterPro"/>
</dbReference>
<evidence type="ECO:0000313" key="14">
    <source>
        <dbReference type="Proteomes" id="UP001460270"/>
    </source>
</evidence>
<dbReference type="InterPro" id="IPR013083">
    <property type="entry name" value="Znf_RING/FYVE/PHD"/>
</dbReference>
<dbReference type="PROSITE" id="PS50271">
    <property type="entry name" value="ZF_UBP"/>
    <property type="match status" value="1"/>
</dbReference>
<dbReference type="InterPro" id="IPR038765">
    <property type="entry name" value="Papain-like_cys_pep_sf"/>
</dbReference>
<dbReference type="PANTHER" id="PTHR21646:SF12">
    <property type="entry name" value="UBIQUITIN CARBOXYL-TERMINAL HYDROLASE 16"/>
    <property type="match status" value="1"/>
</dbReference>